<evidence type="ECO:0000256" key="2">
    <source>
        <dbReference type="ARBA" id="ARBA00022676"/>
    </source>
</evidence>
<keyword evidence="8" id="KW-1185">Reference proteome</keyword>
<dbReference type="Pfam" id="PF00534">
    <property type="entry name" value="Glycos_transf_1"/>
    <property type="match status" value="1"/>
</dbReference>
<evidence type="ECO:0000259" key="6">
    <source>
        <dbReference type="Pfam" id="PF00534"/>
    </source>
</evidence>
<evidence type="ECO:0000256" key="4">
    <source>
        <dbReference type="RuleBase" id="RU367136"/>
    </source>
</evidence>
<reference evidence="7 8" key="1">
    <citation type="journal article" date="2012" name="Eukaryot. Cell">
        <title>Genome sequence of the Trichosporon asahii environmental strain CBS 8904.</title>
        <authorList>
            <person name="Yang R.Y."/>
            <person name="Li H.T."/>
            <person name="Zhu H."/>
            <person name="Zhou G.P."/>
            <person name="Wang M."/>
            <person name="Wang L."/>
        </authorList>
    </citation>
    <scope>NUCLEOTIDE SEQUENCE [LARGE SCALE GENOMIC DNA]</scope>
    <source>
        <strain evidence="7 8">CBS 8904</strain>
    </source>
</reference>
<keyword evidence="3 4" id="KW-0808">Transferase</keyword>
<dbReference type="Gene3D" id="3.40.50.2000">
    <property type="entry name" value="Glycogen Phosphorylase B"/>
    <property type="match status" value="1"/>
</dbReference>
<keyword evidence="4" id="KW-0256">Endoplasmic reticulum</keyword>
<feature type="chain" id="PRO_5003851999" description="Alpha-1,3/1,6-mannosyltransferase ALG2" evidence="5">
    <location>
        <begin position="30"/>
        <end position="423"/>
    </location>
</feature>
<dbReference type="InterPro" id="IPR027054">
    <property type="entry name" value="ALG2"/>
</dbReference>
<dbReference type="EMBL" id="AMBO01000400">
    <property type="protein sequence ID" value="EKC97970.1"/>
    <property type="molecule type" value="Genomic_DNA"/>
</dbReference>
<gene>
    <name evidence="7" type="ORF">A1Q2_07767</name>
</gene>
<accession>K1VAV8</accession>
<evidence type="ECO:0000256" key="1">
    <source>
        <dbReference type="ARBA" id="ARBA00003142"/>
    </source>
</evidence>
<dbReference type="OrthoDB" id="448893at2759"/>
<organism evidence="7 8">
    <name type="scientific">Trichosporon asahii var. asahii (strain CBS 8904)</name>
    <name type="common">Yeast</name>
    <dbReference type="NCBI Taxonomy" id="1220162"/>
    <lineage>
        <taxon>Eukaryota</taxon>
        <taxon>Fungi</taxon>
        <taxon>Dikarya</taxon>
        <taxon>Basidiomycota</taxon>
        <taxon>Agaricomycotina</taxon>
        <taxon>Tremellomycetes</taxon>
        <taxon>Trichosporonales</taxon>
        <taxon>Trichosporonaceae</taxon>
        <taxon>Trichosporon</taxon>
    </lineage>
</organism>
<feature type="signal peptide" evidence="5">
    <location>
        <begin position="1"/>
        <end position="29"/>
    </location>
</feature>
<comment type="catalytic activity">
    <reaction evidence="4">
        <text>a beta-D-Man-(1-&gt;4)-beta-D-GlcNAc-(1-&gt;4)-alpha-D-GlcNAc-diphospho-di-trans,poly-cis-dolichol + GDP-alpha-D-mannose = an alpha-D-Man-(1-&gt;3)-beta-D-Man-(1-&gt;4)-beta-D-GlcNAc-(1-&gt;4)-alpha-D-GlcNAc-diphospho-di-trans,poly-cis-dolichol + GDP + H(+)</text>
        <dbReference type="Rhea" id="RHEA:29515"/>
        <dbReference type="Rhea" id="RHEA-COMP:19511"/>
        <dbReference type="Rhea" id="RHEA-COMP:19513"/>
        <dbReference type="ChEBI" id="CHEBI:15378"/>
        <dbReference type="ChEBI" id="CHEBI:57527"/>
        <dbReference type="ChEBI" id="CHEBI:58189"/>
        <dbReference type="ChEBI" id="CHEBI:58472"/>
        <dbReference type="ChEBI" id="CHEBI:132510"/>
        <dbReference type="EC" id="2.4.1.132"/>
    </reaction>
    <physiologicalReaction direction="left-to-right" evidence="4">
        <dbReference type="Rhea" id="RHEA:29516"/>
    </physiologicalReaction>
</comment>
<comment type="catalytic activity">
    <reaction evidence="4">
        <text>an alpha-D-Man-(1-&gt;3)-beta-D-Man-(1-&gt;4)-beta-D-GlcNAc-(1-&gt;4)-alpha-D-GlcNAc-diphospho-di-trans,poly-cis-dolichol + GDP-alpha-D-mannose = an alpha-D-Man-(1-&gt;3)-[alpha-D-Man-(1-&gt;6)]-beta-D-Man-(1-&gt;4)-beta-D-GlcNAc-(1-&gt;4)-alpha-D-GlcNAc-diphospho-di-trans,poly-cis-dolichol + GDP + H(+)</text>
        <dbReference type="Rhea" id="RHEA:29519"/>
        <dbReference type="Rhea" id="RHEA-COMP:19513"/>
        <dbReference type="Rhea" id="RHEA-COMP:19515"/>
        <dbReference type="ChEBI" id="CHEBI:15378"/>
        <dbReference type="ChEBI" id="CHEBI:57527"/>
        <dbReference type="ChEBI" id="CHEBI:58189"/>
        <dbReference type="ChEBI" id="CHEBI:132510"/>
        <dbReference type="ChEBI" id="CHEBI:132511"/>
        <dbReference type="EC" id="2.4.1.257"/>
    </reaction>
    <physiologicalReaction direction="left-to-right" evidence="4">
        <dbReference type="Rhea" id="RHEA:29520"/>
    </physiologicalReaction>
</comment>
<evidence type="ECO:0000256" key="5">
    <source>
        <dbReference type="SAM" id="SignalP"/>
    </source>
</evidence>
<sequence length="423" mass="46319">MTIVFSILRNIALTFLLWFSQVLPPPAGALNPLAPLPAFDVFVVDQQSVCVPFLRLLTGTPVVFYCHFPDKLLSGGWQITFGDEVNLSRNSGGLLKKAYRWPIDTLEEWTTADVILANSKFTSRVYSAAFSSLRKRQPSVVYPCIDVDAYQGSSVRKGKAKAEDGVDLVVSERPTVISFNRFEAKKNVALAIESFADLKHSGLIPEGLSRDLRFVVGGGYDSEQTDNVETLRANQALCEKLGLSYHTLWTTTDEPAPEGTDVLFVLNFSTAQRSALLLSPHTLALLYTPTNEHFGIVPIEAMACGLPVLACNTGGPTETVVDFWEGATGFLRAPKSEEWAPALARLVSLSDDERRTFSAAAKKRVREQFSLETLGREMDLACREAVKLGNPQIAIGNRLIKYGLTLIVLSLGGLFVALKFASP</sequence>
<dbReference type="UniPathway" id="UPA00378"/>
<keyword evidence="2 4" id="KW-0328">Glycosyltransferase</keyword>
<dbReference type="AlphaFoldDB" id="K1VAV8"/>
<dbReference type="EC" id="2.4.1.257" evidence="4"/>
<evidence type="ECO:0000313" key="8">
    <source>
        <dbReference type="Proteomes" id="UP000006757"/>
    </source>
</evidence>
<dbReference type="STRING" id="1220162.K1VAV8"/>
<proteinExistence type="inferred from homology"/>
<comment type="caution">
    <text evidence="7">The sequence shown here is derived from an EMBL/GenBank/DDBJ whole genome shotgun (WGS) entry which is preliminary data.</text>
</comment>
<name>K1VAV8_TRIAC</name>
<dbReference type="OMA" id="AMYMKCP"/>
<feature type="domain" description="Glycosyl transferase family 1" evidence="6">
    <location>
        <begin position="171"/>
        <end position="364"/>
    </location>
</feature>
<comment type="similarity">
    <text evidence="4">Belongs to the glycosyltransferase group 1 family.</text>
</comment>
<dbReference type="EC" id="2.4.1.132" evidence="4"/>
<dbReference type="PANTHER" id="PTHR45918:SF1">
    <property type="entry name" value="ALPHA-1,3_1,6-MANNOSYLTRANSFERASE ALG2"/>
    <property type="match status" value="1"/>
</dbReference>
<dbReference type="SUPFAM" id="SSF53756">
    <property type="entry name" value="UDP-Glycosyltransferase/glycogen phosphorylase"/>
    <property type="match status" value="1"/>
</dbReference>
<dbReference type="GO" id="GO:0004378">
    <property type="term" value="F:GDP-Man:Man(1)GlcNAc(2)-PP-Dol alpha-1,3-mannosyltransferase activity"/>
    <property type="evidence" value="ECO:0007669"/>
    <property type="project" value="UniProtKB-UniRule"/>
</dbReference>
<dbReference type="Proteomes" id="UP000006757">
    <property type="component" value="Unassembled WGS sequence"/>
</dbReference>
<dbReference type="InParanoid" id="K1VAV8"/>
<comment type="function">
    <text evidence="1 4">Mannosylates Man(2)GlcNAc(2)-dolichol diphosphate and Man(1)GlcNAc(2)-dolichol diphosphate to form Man(3)GlcNAc(2)-dolichol diphosphate.</text>
</comment>
<dbReference type="eggNOG" id="KOG0853">
    <property type="taxonomic scope" value="Eukaryota"/>
</dbReference>
<dbReference type="GO" id="GO:0102704">
    <property type="term" value="F:GDP-Man:Man(2)GlcNAc(2)-PP-Dol alpha-1,6-mannosyltransferase activity"/>
    <property type="evidence" value="ECO:0007669"/>
    <property type="project" value="UniProtKB-UniRule"/>
</dbReference>
<dbReference type="PANTHER" id="PTHR45918">
    <property type="entry name" value="ALPHA-1,3/1,6-MANNOSYLTRANSFERASE ALG2"/>
    <property type="match status" value="1"/>
</dbReference>
<protein>
    <recommendedName>
        <fullName evidence="4">Alpha-1,3/1,6-mannosyltransferase ALG2</fullName>
        <ecNumber evidence="4">2.4.1.132</ecNumber>
        <ecNumber evidence="4">2.4.1.257</ecNumber>
    </recommendedName>
    <alternativeName>
        <fullName evidence="4">GDP-Man:Man(1)GlcNAc(2)-PP-Dol alpha-1,3-mannosyltransferase</fullName>
    </alternativeName>
</protein>
<evidence type="ECO:0000313" key="7">
    <source>
        <dbReference type="EMBL" id="EKC97970.1"/>
    </source>
</evidence>
<dbReference type="FunCoup" id="K1VAV8">
    <property type="interactions" value="351"/>
</dbReference>
<comment type="subcellular location">
    <subcellularLocation>
        <location evidence="4">Endoplasmic reticulum membrane</location>
    </subcellularLocation>
</comment>
<evidence type="ECO:0000256" key="3">
    <source>
        <dbReference type="ARBA" id="ARBA00022679"/>
    </source>
</evidence>
<comment type="pathway">
    <text evidence="4">Protein modification; protein glycosylation.</text>
</comment>
<dbReference type="GO" id="GO:0005789">
    <property type="term" value="C:endoplasmic reticulum membrane"/>
    <property type="evidence" value="ECO:0007669"/>
    <property type="project" value="UniProtKB-SubCell"/>
</dbReference>
<dbReference type="InterPro" id="IPR001296">
    <property type="entry name" value="Glyco_trans_1"/>
</dbReference>
<dbReference type="HOGENOM" id="CLU_030619_0_0_1"/>
<keyword evidence="5" id="KW-0732">Signal</keyword>